<evidence type="ECO:0000256" key="2">
    <source>
        <dbReference type="ARBA" id="ARBA00022692"/>
    </source>
</evidence>
<evidence type="ECO:0000313" key="6">
    <source>
        <dbReference type="Proteomes" id="UP001281410"/>
    </source>
</evidence>
<keyword evidence="3" id="KW-0472">Membrane</keyword>
<dbReference type="InterPro" id="IPR023395">
    <property type="entry name" value="MCP_dom_sf"/>
</dbReference>
<reference evidence="5" key="1">
    <citation type="journal article" date="2023" name="Plant J.">
        <title>Genome sequences and population genomics provide insights into the demographic history, inbreeding, and mutation load of two 'living fossil' tree species of Dipteronia.</title>
        <authorList>
            <person name="Feng Y."/>
            <person name="Comes H.P."/>
            <person name="Chen J."/>
            <person name="Zhu S."/>
            <person name="Lu R."/>
            <person name="Zhang X."/>
            <person name="Li P."/>
            <person name="Qiu J."/>
            <person name="Olsen K.M."/>
            <person name="Qiu Y."/>
        </authorList>
    </citation>
    <scope>NUCLEOTIDE SEQUENCE</scope>
    <source>
        <strain evidence="5">NBL</strain>
    </source>
</reference>
<keyword evidence="4" id="KW-0732">Signal</keyword>
<comment type="subcellular location">
    <subcellularLocation>
        <location evidence="1">Membrane</location>
        <topology evidence="1">Multi-pass membrane protein</topology>
    </subcellularLocation>
</comment>
<dbReference type="SUPFAM" id="SSF103506">
    <property type="entry name" value="Mitochondrial carrier"/>
    <property type="match status" value="1"/>
</dbReference>
<feature type="signal peptide" evidence="4">
    <location>
        <begin position="1"/>
        <end position="23"/>
    </location>
</feature>
<comment type="caution">
    <text evidence="5">The sequence shown here is derived from an EMBL/GenBank/DDBJ whole genome shotgun (WGS) entry which is preliminary data.</text>
</comment>
<dbReference type="Pfam" id="PF00153">
    <property type="entry name" value="Mito_carr"/>
    <property type="match status" value="1"/>
</dbReference>
<accession>A0AAD9ZR08</accession>
<protein>
    <recommendedName>
        <fullName evidence="7">Secreted protein</fullName>
    </recommendedName>
</protein>
<feature type="chain" id="PRO_5042212963" description="Secreted protein" evidence="4">
    <location>
        <begin position="24"/>
        <end position="77"/>
    </location>
</feature>
<keyword evidence="2" id="KW-0812">Transmembrane</keyword>
<evidence type="ECO:0000313" key="5">
    <source>
        <dbReference type="EMBL" id="KAK3188972.1"/>
    </source>
</evidence>
<evidence type="ECO:0000256" key="3">
    <source>
        <dbReference type="ARBA" id="ARBA00023136"/>
    </source>
</evidence>
<dbReference type="InterPro" id="IPR018108">
    <property type="entry name" value="MCP_transmembrane"/>
</dbReference>
<evidence type="ECO:0008006" key="7">
    <source>
        <dbReference type="Google" id="ProtNLM"/>
    </source>
</evidence>
<dbReference type="GO" id="GO:0016020">
    <property type="term" value="C:membrane"/>
    <property type="evidence" value="ECO:0007669"/>
    <property type="project" value="UniProtKB-SubCell"/>
</dbReference>
<proteinExistence type="predicted"/>
<keyword evidence="6" id="KW-1185">Reference proteome</keyword>
<dbReference type="Proteomes" id="UP001281410">
    <property type="component" value="Unassembled WGS sequence"/>
</dbReference>
<evidence type="ECO:0000256" key="1">
    <source>
        <dbReference type="ARBA" id="ARBA00004141"/>
    </source>
</evidence>
<dbReference type="AlphaFoldDB" id="A0AAD9ZR08"/>
<evidence type="ECO:0000256" key="4">
    <source>
        <dbReference type="SAM" id="SignalP"/>
    </source>
</evidence>
<gene>
    <name evidence="5" type="ORF">Dsin_028533</name>
</gene>
<sequence>MLSLLVLPRFVLFLWTLLKLGCSSKRKLSQEMQRPEGAAALWKGIIPALHRQCIYGGLRIGLYEPDWVQNTYLMSLN</sequence>
<name>A0AAD9ZR08_9ROSI</name>
<dbReference type="EMBL" id="JANJYJ010000009">
    <property type="protein sequence ID" value="KAK3188972.1"/>
    <property type="molecule type" value="Genomic_DNA"/>
</dbReference>
<organism evidence="5 6">
    <name type="scientific">Dipteronia sinensis</name>
    <dbReference type="NCBI Taxonomy" id="43782"/>
    <lineage>
        <taxon>Eukaryota</taxon>
        <taxon>Viridiplantae</taxon>
        <taxon>Streptophyta</taxon>
        <taxon>Embryophyta</taxon>
        <taxon>Tracheophyta</taxon>
        <taxon>Spermatophyta</taxon>
        <taxon>Magnoliopsida</taxon>
        <taxon>eudicotyledons</taxon>
        <taxon>Gunneridae</taxon>
        <taxon>Pentapetalae</taxon>
        <taxon>rosids</taxon>
        <taxon>malvids</taxon>
        <taxon>Sapindales</taxon>
        <taxon>Sapindaceae</taxon>
        <taxon>Hippocastanoideae</taxon>
        <taxon>Acereae</taxon>
        <taxon>Dipteronia</taxon>
    </lineage>
</organism>